<dbReference type="InterPro" id="IPR044794">
    <property type="entry name" value="APRL5/7"/>
</dbReference>
<dbReference type="AlphaFoldDB" id="A0A9R0TJ79"/>
<feature type="chain" id="PRO_5040316575" description="Thioredoxin domain-containing protein" evidence="2">
    <location>
        <begin position="27"/>
        <end position="306"/>
    </location>
</feature>
<keyword evidence="5" id="KW-1185">Reference proteome</keyword>
<dbReference type="SUPFAM" id="SSF52833">
    <property type="entry name" value="Thioredoxin-like"/>
    <property type="match status" value="1"/>
</dbReference>
<evidence type="ECO:0000259" key="3">
    <source>
        <dbReference type="Pfam" id="PF00085"/>
    </source>
</evidence>
<dbReference type="PANTHER" id="PTHR47126">
    <property type="entry name" value="5'-ADENYLYLSULFATE REDUCTASE-LIKE 7"/>
    <property type="match status" value="1"/>
</dbReference>
<reference evidence="4 5" key="1">
    <citation type="submission" date="2017-09" db="EMBL/GenBank/DDBJ databases">
        <authorList>
            <consortium name="International Durum Wheat Genome Sequencing Consortium (IDWGSC)"/>
            <person name="Milanesi L."/>
        </authorList>
    </citation>
    <scope>NUCLEOTIDE SEQUENCE [LARGE SCALE GENOMIC DNA]</scope>
    <source>
        <strain evidence="5">cv. Svevo</strain>
    </source>
</reference>
<feature type="transmembrane region" description="Helical" evidence="1">
    <location>
        <begin position="210"/>
        <end position="227"/>
    </location>
</feature>
<feature type="domain" description="Thioredoxin" evidence="3">
    <location>
        <begin position="79"/>
        <end position="143"/>
    </location>
</feature>
<evidence type="ECO:0000256" key="1">
    <source>
        <dbReference type="SAM" id="Phobius"/>
    </source>
</evidence>
<keyword evidence="1" id="KW-0812">Transmembrane</keyword>
<gene>
    <name evidence="4" type="ORF">TRITD_5Av1G051530</name>
</gene>
<keyword evidence="2" id="KW-0732">Signal</keyword>
<dbReference type="EMBL" id="LT934119">
    <property type="protein sequence ID" value="VAI14298.1"/>
    <property type="molecule type" value="Genomic_DNA"/>
</dbReference>
<dbReference type="Proteomes" id="UP000324705">
    <property type="component" value="Chromosome 5A"/>
</dbReference>
<feature type="signal peptide" evidence="2">
    <location>
        <begin position="1"/>
        <end position="26"/>
    </location>
</feature>
<dbReference type="Gramene" id="TRITD5Av1G051530.3">
    <property type="protein sequence ID" value="TRITD5Av1G051530.3"/>
    <property type="gene ID" value="TRITD5Av1G051530"/>
</dbReference>
<dbReference type="Pfam" id="PF00085">
    <property type="entry name" value="Thioredoxin"/>
    <property type="match status" value="1"/>
</dbReference>
<dbReference type="PANTHER" id="PTHR47126:SF2">
    <property type="entry name" value="5'-ADENYLYLSULFATE REDUCTASE-LIKE 6"/>
    <property type="match status" value="1"/>
</dbReference>
<evidence type="ECO:0000313" key="4">
    <source>
        <dbReference type="EMBL" id="VAI14298.1"/>
    </source>
</evidence>
<proteinExistence type="predicted"/>
<protein>
    <recommendedName>
        <fullName evidence="3">Thioredoxin domain-containing protein</fullName>
    </recommendedName>
</protein>
<evidence type="ECO:0000313" key="5">
    <source>
        <dbReference type="Proteomes" id="UP000324705"/>
    </source>
</evidence>
<dbReference type="InterPro" id="IPR013766">
    <property type="entry name" value="Thioredoxin_domain"/>
</dbReference>
<dbReference type="OMA" id="NETPMEI"/>
<dbReference type="InterPro" id="IPR036249">
    <property type="entry name" value="Thioredoxin-like_sf"/>
</dbReference>
<sequence length="306" mass="34349">MAGRLLAAPLLLLVLLQLPVPSQVHAYPLAAAHSGRCRRPEERPPPFLQGLRRTCRTATEGHPAEEVNGEELIRELGGKEYTAVLFYASWCPFSHRMRPIFDDLSSMYPHIKHLAVEQSNVMPTVLSRYGVRSLPSILIAHESYAFWPLVAKDLNSLVNFYSAVTETLFDAGQEPVAYLGPRKGNTTERSTQYAKLWSGSVSESVKSEPYLAFSILFICLRIFLFFFPKFFACIKGLWAQYFRHANFGVLAKLTQLLECVPHAVDVRKMWSKWRLMVGAINMRVWASSLASVSLGGQSSPRAATLD</sequence>
<name>A0A9R0TJ79_TRITD</name>
<keyword evidence="1" id="KW-1133">Transmembrane helix</keyword>
<organism evidence="4 5">
    <name type="scientific">Triticum turgidum subsp. durum</name>
    <name type="common">Durum wheat</name>
    <name type="synonym">Triticum durum</name>
    <dbReference type="NCBI Taxonomy" id="4567"/>
    <lineage>
        <taxon>Eukaryota</taxon>
        <taxon>Viridiplantae</taxon>
        <taxon>Streptophyta</taxon>
        <taxon>Embryophyta</taxon>
        <taxon>Tracheophyta</taxon>
        <taxon>Spermatophyta</taxon>
        <taxon>Magnoliopsida</taxon>
        <taxon>Liliopsida</taxon>
        <taxon>Poales</taxon>
        <taxon>Poaceae</taxon>
        <taxon>BOP clade</taxon>
        <taxon>Pooideae</taxon>
        <taxon>Triticodae</taxon>
        <taxon>Triticeae</taxon>
        <taxon>Triticinae</taxon>
        <taxon>Triticum</taxon>
    </lineage>
</organism>
<dbReference type="Gene3D" id="3.40.30.10">
    <property type="entry name" value="Glutaredoxin"/>
    <property type="match status" value="1"/>
</dbReference>
<accession>A0A9R0TJ79</accession>
<keyword evidence="1" id="KW-0472">Membrane</keyword>
<evidence type="ECO:0000256" key="2">
    <source>
        <dbReference type="SAM" id="SignalP"/>
    </source>
</evidence>